<feature type="compositionally biased region" description="Basic residues" evidence="7">
    <location>
        <begin position="11"/>
        <end position="25"/>
    </location>
</feature>
<evidence type="ECO:0000256" key="7">
    <source>
        <dbReference type="SAM" id="MobiDB-lite"/>
    </source>
</evidence>
<dbReference type="Gene3D" id="3.40.50.300">
    <property type="entry name" value="P-loop containing nucleotide triphosphate hydrolases"/>
    <property type="match status" value="2"/>
</dbReference>
<dbReference type="GO" id="GO:0003724">
    <property type="term" value="F:RNA helicase activity"/>
    <property type="evidence" value="ECO:0007669"/>
    <property type="project" value="InterPro"/>
</dbReference>
<keyword evidence="3 11" id="KW-0347">Helicase</keyword>
<feature type="domain" description="DEAD-box RNA helicase Q" evidence="10">
    <location>
        <begin position="63"/>
        <end position="91"/>
    </location>
</feature>
<evidence type="ECO:0000256" key="4">
    <source>
        <dbReference type="ARBA" id="ARBA00022840"/>
    </source>
</evidence>
<name>A0A955KUL8_9BACT</name>
<reference evidence="11" key="2">
    <citation type="journal article" date="2021" name="Microbiome">
        <title>Successional dynamics and alternative stable states in a saline activated sludge microbial community over 9 years.</title>
        <authorList>
            <person name="Wang Y."/>
            <person name="Ye J."/>
            <person name="Ju F."/>
            <person name="Liu L."/>
            <person name="Boyd J.A."/>
            <person name="Deng Y."/>
            <person name="Parks D.H."/>
            <person name="Jiang X."/>
            <person name="Yin X."/>
            <person name="Woodcroft B.J."/>
            <person name="Tyson G.W."/>
            <person name="Hugenholtz P."/>
            <person name="Polz M.F."/>
            <person name="Zhang T."/>
        </authorList>
    </citation>
    <scope>NUCLEOTIDE SEQUENCE</scope>
    <source>
        <strain evidence="11">HKST-UBA16</strain>
    </source>
</reference>
<dbReference type="InterPro" id="IPR014014">
    <property type="entry name" value="RNA_helicase_DEAD_Q_motif"/>
</dbReference>
<evidence type="ECO:0000259" key="8">
    <source>
        <dbReference type="PROSITE" id="PS51192"/>
    </source>
</evidence>
<comment type="similarity">
    <text evidence="5">Belongs to the DEAD box helicase family.</text>
</comment>
<evidence type="ECO:0000313" key="12">
    <source>
        <dbReference type="Proteomes" id="UP000748332"/>
    </source>
</evidence>
<evidence type="ECO:0000256" key="6">
    <source>
        <dbReference type="PROSITE-ProRule" id="PRU00552"/>
    </source>
</evidence>
<dbReference type="InterPro" id="IPR050079">
    <property type="entry name" value="DEAD_box_RNA_helicase"/>
</dbReference>
<dbReference type="SMART" id="SM00487">
    <property type="entry name" value="DEXDc"/>
    <property type="match status" value="1"/>
</dbReference>
<sequence>MYRQGNSKNSYNRRHYSGGRSRGRRNFGGGGTRRFAKSKINPSKYVSKVIDESISQSKEYEGVDFSIFDLSPELMRNIASKGYSKTTEIQETAIPLAQAGKDILGVSSTGSGKTGAFLIPLIDKIFKFRDQKILIIAPTRELSQQIMKEGISLVRGSRIRLEVLIGGESISRQIWKLKGNPEIVVGTPGRLLDMVDRGALRLNQFNNIVLDEVDRMLDMGFINDIKKVFEGTPKEKQVLFFSATINDKIQRAINDMSRDYETIKLSANTPIGRIKQDIVYFSQTSEKVELLHEILLREEVTKTLVFVGTKRYADRIGDQLSSKGISSAVIHGDKRQSKRKQVLDLYRNSRVSVLVATDVAARGIDIDDISHVINLDEPNDFDSYIHRIGRTGRNGRLGNAYTFVQKS</sequence>
<dbReference type="InterPro" id="IPR014001">
    <property type="entry name" value="Helicase_ATP-bd"/>
</dbReference>
<accession>A0A955KUL8</accession>
<evidence type="ECO:0000256" key="1">
    <source>
        <dbReference type="ARBA" id="ARBA00022741"/>
    </source>
</evidence>
<feature type="domain" description="Helicase ATP-binding" evidence="8">
    <location>
        <begin position="94"/>
        <end position="263"/>
    </location>
</feature>
<dbReference type="AlphaFoldDB" id="A0A955KUL8"/>
<evidence type="ECO:0000256" key="3">
    <source>
        <dbReference type="ARBA" id="ARBA00022806"/>
    </source>
</evidence>
<protein>
    <submittedName>
        <fullName evidence="11">DEAD/DEAH box helicase</fullName>
    </submittedName>
</protein>
<proteinExistence type="inferred from homology"/>
<dbReference type="PROSITE" id="PS51194">
    <property type="entry name" value="HELICASE_CTER"/>
    <property type="match status" value="1"/>
</dbReference>
<dbReference type="Pfam" id="PF00271">
    <property type="entry name" value="Helicase_C"/>
    <property type="match status" value="1"/>
</dbReference>
<keyword evidence="1" id="KW-0547">Nucleotide-binding</keyword>
<dbReference type="Pfam" id="PF00270">
    <property type="entry name" value="DEAD"/>
    <property type="match status" value="1"/>
</dbReference>
<dbReference type="InterPro" id="IPR027417">
    <property type="entry name" value="P-loop_NTPase"/>
</dbReference>
<gene>
    <name evidence="11" type="ORF">KC622_00280</name>
</gene>
<evidence type="ECO:0000259" key="9">
    <source>
        <dbReference type="PROSITE" id="PS51194"/>
    </source>
</evidence>
<dbReference type="GO" id="GO:0005829">
    <property type="term" value="C:cytosol"/>
    <property type="evidence" value="ECO:0007669"/>
    <property type="project" value="TreeGrafter"/>
</dbReference>
<evidence type="ECO:0000256" key="5">
    <source>
        <dbReference type="ARBA" id="ARBA00038437"/>
    </source>
</evidence>
<keyword evidence="4" id="KW-0067">ATP-binding</keyword>
<dbReference type="PROSITE" id="PS51192">
    <property type="entry name" value="HELICASE_ATP_BIND_1"/>
    <property type="match status" value="1"/>
</dbReference>
<feature type="compositionally biased region" description="Polar residues" evidence="7">
    <location>
        <begin position="1"/>
        <end position="10"/>
    </location>
</feature>
<dbReference type="SMART" id="SM00490">
    <property type="entry name" value="HELICc"/>
    <property type="match status" value="1"/>
</dbReference>
<reference evidence="11" key="1">
    <citation type="submission" date="2020-04" db="EMBL/GenBank/DDBJ databases">
        <authorList>
            <person name="Zhang T."/>
        </authorList>
    </citation>
    <scope>NUCLEOTIDE SEQUENCE</scope>
    <source>
        <strain evidence="11">HKST-UBA16</strain>
    </source>
</reference>
<dbReference type="EMBL" id="JAGQLM010000014">
    <property type="protein sequence ID" value="MCA9374747.1"/>
    <property type="molecule type" value="Genomic_DNA"/>
</dbReference>
<dbReference type="GO" id="GO:0005524">
    <property type="term" value="F:ATP binding"/>
    <property type="evidence" value="ECO:0007669"/>
    <property type="project" value="UniProtKB-KW"/>
</dbReference>
<feature type="region of interest" description="Disordered" evidence="7">
    <location>
        <begin position="1"/>
        <end position="36"/>
    </location>
</feature>
<dbReference type="Proteomes" id="UP000748332">
    <property type="component" value="Unassembled WGS sequence"/>
</dbReference>
<dbReference type="CDD" id="cd18787">
    <property type="entry name" value="SF2_C_DEAD"/>
    <property type="match status" value="1"/>
</dbReference>
<feature type="domain" description="Helicase C-terminal" evidence="9">
    <location>
        <begin position="287"/>
        <end position="407"/>
    </location>
</feature>
<dbReference type="PANTHER" id="PTHR47959:SF13">
    <property type="entry name" value="ATP-DEPENDENT RNA HELICASE RHLE"/>
    <property type="match status" value="1"/>
</dbReference>
<feature type="short sequence motif" description="Q motif" evidence="6">
    <location>
        <begin position="63"/>
        <end position="91"/>
    </location>
</feature>
<organism evidence="11 12">
    <name type="scientific">Candidatus Dojkabacteria bacterium</name>
    <dbReference type="NCBI Taxonomy" id="2099670"/>
    <lineage>
        <taxon>Bacteria</taxon>
        <taxon>Candidatus Dojkabacteria</taxon>
    </lineage>
</organism>
<keyword evidence="2" id="KW-0378">Hydrolase</keyword>
<comment type="caution">
    <text evidence="11">The sequence shown here is derived from an EMBL/GenBank/DDBJ whole genome shotgun (WGS) entry which is preliminary data.</text>
</comment>
<dbReference type="PANTHER" id="PTHR47959">
    <property type="entry name" value="ATP-DEPENDENT RNA HELICASE RHLE-RELATED"/>
    <property type="match status" value="1"/>
</dbReference>
<dbReference type="InterPro" id="IPR044742">
    <property type="entry name" value="DEAD/DEAH_RhlB"/>
</dbReference>
<dbReference type="CDD" id="cd00268">
    <property type="entry name" value="DEADc"/>
    <property type="match status" value="1"/>
</dbReference>
<dbReference type="InterPro" id="IPR011545">
    <property type="entry name" value="DEAD/DEAH_box_helicase_dom"/>
</dbReference>
<dbReference type="PROSITE" id="PS51195">
    <property type="entry name" value="Q_MOTIF"/>
    <property type="match status" value="1"/>
</dbReference>
<dbReference type="GO" id="GO:0003676">
    <property type="term" value="F:nucleic acid binding"/>
    <property type="evidence" value="ECO:0007669"/>
    <property type="project" value="InterPro"/>
</dbReference>
<evidence type="ECO:0000256" key="2">
    <source>
        <dbReference type="ARBA" id="ARBA00022801"/>
    </source>
</evidence>
<dbReference type="SUPFAM" id="SSF52540">
    <property type="entry name" value="P-loop containing nucleoside triphosphate hydrolases"/>
    <property type="match status" value="1"/>
</dbReference>
<evidence type="ECO:0000259" key="10">
    <source>
        <dbReference type="PROSITE" id="PS51195"/>
    </source>
</evidence>
<evidence type="ECO:0000313" key="11">
    <source>
        <dbReference type="EMBL" id="MCA9374747.1"/>
    </source>
</evidence>
<dbReference type="GO" id="GO:0016787">
    <property type="term" value="F:hydrolase activity"/>
    <property type="evidence" value="ECO:0007669"/>
    <property type="project" value="UniProtKB-KW"/>
</dbReference>
<dbReference type="InterPro" id="IPR001650">
    <property type="entry name" value="Helicase_C-like"/>
</dbReference>